<protein>
    <submittedName>
        <fullName evidence="1">Uncharacterized protein</fullName>
    </submittedName>
</protein>
<gene>
    <name evidence="1" type="ORF">JKP88DRAFT_218249</name>
</gene>
<comment type="caution">
    <text evidence="1">The sequence shown here is derived from an EMBL/GenBank/DDBJ whole genome shotgun (WGS) entry which is preliminary data.</text>
</comment>
<organism evidence="1 2">
    <name type="scientific">Tribonema minus</name>
    <dbReference type="NCBI Taxonomy" id="303371"/>
    <lineage>
        <taxon>Eukaryota</taxon>
        <taxon>Sar</taxon>
        <taxon>Stramenopiles</taxon>
        <taxon>Ochrophyta</taxon>
        <taxon>PX clade</taxon>
        <taxon>Xanthophyceae</taxon>
        <taxon>Tribonematales</taxon>
        <taxon>Tribonemataceae</taxon>
        <taxon>Tribonema</taxon>
    </lineage>
</organism>
<dbReference type="Proteomes" id="UP000664859">
    <property type="component" value="Unassembled WGS sequence"/>
</dbReference>
<name>A0A836CJL9_9STRA</name>
<dbReference type="AlphaFoldDB" id="A0A836CJL9"/>
<reference evidence="1" key="1">
    <citation type="submission" date="2021-02" db="EMBL/GenBank/DDBJ databases">
        <title>First Annotated Genome of the Yellow-green Alga Tribonema minus.</title>
        <authorList>
            <person name="Mahan K.M."/>
        </authorList>
    </citation>
    <scope>NUCLEOTIDE SEQUENCE</scope>
    <source>
        <strain evidence="1">UTEX B ZZ1240</strain>
    </source>
</reference>
<dbReference type="EMBL" id="JAFCMP010000068">
    <property type="protein sequence ID" value="KAG5188577.1"/>
    <property type="molecule type" value="Genomic_DNA"/>
</dbReference>
<proteinExistence type="predicted"/>
<accession>A0A836CJL9</accession>
<evidence type="ECO:0000313" key="1">
    <source>
        <dbReference type="EMBL" id="KAG5188577.1"/>
    </source>
</evidence>
<keyword evidence="2" id="KW-1185">Reference proteome</keyword>
<sequence>MQWHCAAGAALLCHGPGRERTAAVSSGVIQLHGTDSGVHSYGGHVRQIWAAACDHWVLVRELSQQHCDITVKDPSAGGICSCYWGDHGGHVTDRSVGGGRYRACRASAQVHRAAAGVHRARVRCWATGGHSPQQAAASLNAEHISCGSFLSTAGSHCGHHQAAGVQAYIRQRQYHEGYLGEDCADRGRR</sequence>
<evidence type="ECO:0000313" key="2">
    <source>
        <dbReference type="Proteomes" id="UP000664859"/>
    </source>
</evidence>